<name>A0A1H3Y2K1_SELRU</name>
<dbReference type="EMBL" id="FNQG01000007">
    <property type="protein sequence ID" value="SEA05957.1"/>
    <property type="molecule type" value="Genomic_DNA"/>
</dbReference>
<protein>
    <submittedName>
        <fullName evidence="3">Lipid-binding SYLF domain-containing protein</fullName>
    </submittedName>
</protein>
<evidence type="ECO:0000259" key="2">
    <source>
        <dbReference type="Pfam" id="PF04366"/>
    </source>
</evidence>
<dbReference type="Proteomes" id="UP000183469">
    <property type="component" value="Unassembled WGS sequence"/>
</dbReference>
<dbReference type="Pfam" id="PF04366">
    <property type="entry name" value="Ysc84"/>
    <property type="match status" value="1"/>
</dbReference>
<proteinExistence type="predicted"/>
<reference evidence="3 4" key="1">
    <citation type="submission" date="2016-10" db="EMBL/GenBank/DDBJ databases">
        <authorList>
            <person name="de Groot N.N."/>
        </authorList>
    </citation>
    <scope>NUCLEOTIDE SEQUENCE [LARGE SCALE GENOMIC DNA]</scope>
    <source>
        <strain evidence="3 4">DSM 2872</strain>
    </source>
</reference>
<feature type="signal peptide" evidence="1">
    <location>
        <begin position="1"/>
        <end position="23"/>
    </location>
</feature>
<feature type="chain" id="PRO_5010198102" evidence="1">
    <location>
        <begin position="24"/>
        <end position="189"/>
    </location>
</feature>
<evidence type="ECO:0000313" key="3">
    <source>
        <dbReference type="EMBL" id="SEA05957.1"/>
    </source>
</evidence>
<accession>A0A1H3Y2K1</accession>
<keyword evidence="1" id="KW-0732">Signal</keyword>
<evidence type="ECO:0000313" key="4">
    <source>
        <dbReference type="Proteomes" id="UP000183469"/>
    </source>
</evidence>
<organism evidence="3 4">
    <name type="scientific">Selenomonas ruminantium</name>
    <dbReference type="NCBI Taxonomy" id="971"/>
    <lineage>
        <taxon>Bacteria</taxon>
        <taxon>Bacillati</taxon>
        <taxon>Bacillota</taxon>
        <taxon>Negativicutes</taxon>
        <taxon>Selenomonadales</taxon>
        <taxon>Selenomonadaceae</taxon>
        <taxon>Selenomonas</taxon>
    </lineage>
</organism>
<feature type="domain" description="Ysc84 actin-binding" evidence="2">
    <location>
        <begin position="100"/>
        <end position="189"/>
    </location>
</feature>
<sequence>MKRFTVLAMLLLTLCLLTGVAFASSKDVDKERAEIDHLSQNALHNLYTQKPNARSIIKNCYAYATLSNSSVKVLLFGSAHGRGVAVNHKTGEKYYLRMQQVGAGVGIGAKEYELIFLITNEDAWKSFIAGDTHFIGSASATAKDGGVSYDGATYVADGVWMYQNTSKGLALEAFINGTKIYADKKLNRK</sequence>
<gene>
    <name evidence="3" type="ORF">SAMN05660648_01770</name>
</gene>
<dbReference type="InterPro" id="IPR007461">
    <property type="entry name" value="Ysc84_actin-binding"/>
</dbReference>
<evidence type="ECO:0000256" key="1">
    <source>
        <dbReference type="SAM" id="SignalP"/>
    </source>
</evidence>
<dbReference type="AlphaFoldDB" id="A0A1H3Y2K1"/>